<accession>A0A5B7GKU5</accession>
<evidence type="ECO:0000256" key="1">
    <source>
        <dbReference type="SAM" id="MobiDB-lite"/>
    </source>
</evidence>
<dbReference type="Proteomes" id="UP000324222">
    <property type="component" value="Unassembled WGS sequence"/>
</dbReference>
<dbReference type="AlphaFoldDB" id="A0A5B7GKU5"/>
<comment type="caution">
    <text evidence="2">The sequence shown here is derived from an EMBL/GenBank/DDBJ whole genome shotgun (WGS) entry which is preliminary data.</text>
</comment>
<proteinExistence type="predicted"/>
<gene>
    <name evidence="2" type="ORF">E2C01_051623</name>
</gene>
<reference evidence="2 3" key="1">
    <citation type="submission" date="2019-05" db="EMBL/GenBank/DDBJ databases">
        <title>Another draft genome of Portunus trituberculatus and its Hox gene families provides insights of decapod evolution.</title>
        <authorList>
            <person name="Jeong J.-H."/>
            <person name="Song I."/>
            <person name="Kim S."/>
            <person name="Choi T."/>
            <person name="Kim D."/>
            <person name="Ryu S."/>
            <person name="Kim W."/>
        </authorList>
    </citation>
    <scope>NUCLEOTIDE SEQUENCE [LARGE SCALE GENOMIC DNA]</scope>
    <source>
        <tissue evidence="2">Muscle</tissue>
    </source>
</reference>
<sequence length="291" mass="31698">MTDLPDPYKTVFPVYIHQNKPSSPLPSPLLPSTSPHRSPQAKTRPRLRQRVSPHQHDLRVVSRFSGGGACHHSGGVMARVGCSLSRLRCSAGHAARGRRSLIRGAALCLHPLLGSPSPLQSYTPTLSLRNIMRLPPANTSVCEPAGEEEGVQGRAREKKGKHGLGHPPPPFVYPAEDLCLARLCTISHGTVLSVCLRPMTISRPDPTDTKTEVSVLSSTTNNANKHDLRQAIRYTTLAAPARGAGRVRCMTKEQFSNGRTAPLGGIRCVPARRWRLQEGIPRQRLIQANIS</sequence>
<feature type="compositionally biased region" description="Basic residues" evidence="1">
    <location>
        <begin position="43"/>
        <end position="53"/>
    </location>
</feature>
<organism evidence="2 3">
    <name type="scientific">Portunus trituberculatus</name>
    <name type="common">Swimming crab</name>
    <name type="synonym">Neptunus trituberculatus</name>
    <dbReference type="NCBI Taxonomy" id="210409"/>
    <lineage>
        <taxon>Eukaryota</taxon>
        <taxon>Metazoa</taxon>
        <taxon>Ecdysozoa</taxon>
        <taxon>Arthropoda</taxon>
        <taxon>Crustacea</taxon>
        <taxon>Multicrustacea</taxon>
        <taxon>Malacostraca</taxon>
        <taxon>Eumalacostraca</taxon>
        <taxon>Eucarida</taxon>
        <taxon>Decapoda</taxon>
        <taxon>Pleocyemata</taxon>
        <taxon>Brachyura</taxon>
        <taxon>Eubrachyura</taxon>
        <taxon>Portunoidea</taxon>
        <taxon>Portunidae</taxon>
        <taxon>Portuninae</taxon>
        <taxon>Portunus</taxon>
    </lineage>
</organism>
<name>A0A5B7GKU5_PORTR</name>
<evidence type="ECO:0000313" key="3">
    <source>
        <dbReference type="Proteomes" id="UP000324222"/>
    </source>
</evidence>
<evidence type="ECO:0000313" key="2">
    <source>
        <dbReference type="EMBL" id="MPC57638.1"/>
    </source>
</evidence>
<dbReference type="EMBL" id="VSRR010014947">
    <property type="protein sequence ID" value="MPC57638.1"/>
    <property type="molecule type" value="Genomic_DNA"/>
</dbReference>
<feature type="region of interest" description="Disordered" evidence="1">
    <location>
        <begin position="19"/>
        <end position="55"/>
    </location>
</feature>
<keyword evidence="3" id="KW-1185">Reference proteome</keyword>
<protein>
    <submittedName>
        <fullName evidence="2">Uncharacterized protein</fullName>
    </submittedName>
</protein>